<dbReference type="InterPro" id="IPR002938">
    <property type="entry name" value="FAD-bd"/>
</dbReference>
<evidence type="ECO:0000259" key="1">
    <source>
        <dbReference type="Pfam" id="PF01494"/>
    </source>
</evidence>
<gene>
    <name evidence="2" type="ORF">GTQ34_03190</name>
</gene>
<dbReference type="InterPro" id="IPR036188">
    <property type="entry name" value="FAD/NAD-bd_sf"/>
</dbReference>
<dbReference type="Gene3D" id="3.50.50.60">
    <property type="entry name" value="FAD/NAD(P)-binding domain"/>
    <property type="match status" value="1"/>
</dbReference>
<accession>A0A964T9V5</accession>
<dbReference type="Proteomes" id="UP000667650">
    <property type="component" value="Unassembled WGS sequence"/>
</dbReference>
<dbReference type="EMBL" id="JAAABI010000001">
    <property type="protein sequence ID" value="NAY90913.1"/>
    <property type="molecule type" value="Genomic_DNA"/>
</dbReference>
<dbReference type="PANTHER" id="PTHR42685:SF22">
    <property type="entry name" value="CONDITIONED MEDIUM FACTOR RECEPTOR 1"/>
    <property type="match status" value="1"/>
</dbReference>
<dbReference type="Pfam" id="PF01494">
    <property type="entry name" value="FAD_binding_3"/>
    <property type="match status" value="1"/>
</dbReference>
<evidence type="ECO:0000313" key="3">
    <source>
        <dbReference type="Proteomes" id="UP000667650"/>
    </source>
</evidence>
<comment type="caution">
    <text evidence="2">The sequence shown here is derived from an EMBL/GenBank/DDBJ whole genome shotgun (WGS) entry which is preliminary data.</text>
</comment>
<organism evidence="2 3">
    <name type="scientific">Flagellimonas ochracea</name>
    <dbReference type="NCBI Taxonomy" id="2696472"/>
    <lineage>
        <taxon>Bacteria</taxon>
        <taxon>Pseudomonadati</taxon>
        <taxon>Bacteroidota</taxon>
        <taxon>Flavobacteriia</taxon>
        <taxon>Flavobacteriales</taxon>
        <taxon>Flavobacteriaceae</taxon>
        <taxon>Flagellimonas</taxon>
    </lineage>
</organism>
<protein>
    <submittedName>
        <fullName evidence="2">FAD-binding protein</fullName>
    </submittedName>
</protein>
<dbReference type="GO" id="GO:0071949">
    <property type="term" value="F:FAD binding"/>
    <property type="evidence" value="ECO:0007669"/>
    <property type="project" value="InterPro"/>
</dbReference>
<sequence length="374" mass="41771">MMNYDVIIVGGGLAGLTASIYLSKKGLSVLVLEKSPYPHHRVCGEYVSNEVRPFLEFLGLDLKELGAVSIETFSLSNQKGKKLSCTLPLGGFGISRYALDNALYQLALKQGVQIVFETVSSIIHDGGQFFVQSKEKEYKGKMVIGAFGKRSILDKTMNRLFIHGKSPWLGVKCHFQGMDYPENEVSLHCFPGGYGGLSMVENGVVNFCYLTNYQSFQRYRNIDSFNEEVVSKNPFLKKFLESAHPVFKNPLSIAQISFAKKEVVHDHILMCGDSAGLIHPLCGNGMAMAIHAGKIASDVIVRFYTKKTYSRADMEKNYKILWKSNFNSRLYFGRKIQTMITNPLMVNSVFSIIPNSGTFLSTIIKRTHGKPILV</sequence>
<evidence type="ECO:0000313" key="2">
    <source>
        <dbReference type="EMBL" id="NAY90913.1"/>
    </source>
</evidence>
<reference evidence="2" key="1">
    <citation type="submission" date="2020-01" db="EMBL/GenBank/DDBJ databases">
        <title>Muricauda ochracea sp. nov., isolated from a tidal flat of Garorim bay in Korea.</title>
        <authorList>
            <person name="Kim D."/>
            <person name="Yoo Y."/>
            <person name="Kim J.-J."/>
        </authorList>
    </citation>
    <scope>NUCLEOTIDE SEQUENCE</scope>
    <source>
        <strain evidence="2">JGD-17</strain>
    </source>
</reference>
<feature type="domain" description="FAD-binding" evidence="1">
    <location>
        <begin position="4"/>
        <end position="291"/>
    </location>
</feature>
<dbReference type="PANTHER" id="PTHR42685">
    <property type="entry name" value="GERANYLGERANYL DIPHOSPHATE REDUCTASE"/>
    <property type="match status" value="1"/>
</dbReference>
<dbReference type="SUPFAM" id="SSF51905">
    <property type="entry name" value="FAD/NAD(P)-binding domain"/>
    <property type="match status" value="1"/>
</dbReference>
<dbReference type="PRINTS" id="PR00420">
    <property type="entry name" value="RNGMNOXGNASE"/>
</dbReference>
<dbReference type="InterPro" id="IPR050407">
    <property type="entry name" value="Geranylgeranyl_reductase"/>
</dbReference>
<keyword evidence="3" id="KW-1185">Reference proteome</keyword>
<dbReference type="AlphaFoldDB" id="A0A964T9V5"/>
<proteinExistence type="predicted"/>
<name>A0A964T9V5_9FLAO</name>